<accession>A0A2N3MYI9</accession>
<keyword evidence="8" id="KW-1185">Reference proteome</keyword>
<reference evidence="7 8" key="1">
    <citation type="journal article" date="2017" name="G3 (Bethesda)">
        <title>First Draft Genome Sequence of the Pathogenic Fungus Lomentospora prolificans (Formerly Scedosporium prolificans).</title>
        <authorList>
            <person name="Luo R."/>
            <person name="Zimin A."/>
            <person name="Workman R."/>
            <person name="Fan Y."/>
            <person name="Pertea G."/>
            <person name="Grossman N."/>
            <person name="Wear M.P."/>
            <person name="Jia B."/>
            <person name="Miller H."/>
            <person name="Casadevall A."/>
            <person name="Timp W."/>
            <person name="Zhang S.X."/>
            <person name="Salzberg S.L."/>
        </authorList>
    </citation>
    <scope>NUCLEOTIDE SEQUENCE [LARGE SCALE GENOMIC DNA]</scope>
    <source>
        <strain evidence="7 8">JHH-5317</strain>
    </source>
</reference>
<organism evidence="7 8">
    <name type="scientific">Lomentospora prolificans</name>
    <dbReference type="NCBI Taxonomy" id="41688"/>
    <lineage>
        <taxon>Eukaryota</taxon>
        <taxon>Fungi</taxon>
        <taxon>Dikarya</taxon>
        <taxon>Ascomycota</taxon>
        <taxon>Pezizomycotina</taxon>
        <taxon>Sordariomycetes</taxon>
        <taxon>Hypocreomycetidae</taxon>
        <taxon>Microascales</taxon>
        <taxon>Microascaceae</taxon>
        <taxon>Lomentospora</taxon>
    </lineage>
</organism>
<evidence type="ECO:0000313" key="8">
    <source>
        <dbReference type="Proteomes" id="UP000233524"/>
    </source>
</evidence>
<dbReference type="InParanoid" id="A0A2N3MYI9"/>
<dbReference type="PRINTS" id="PR00420">
    <property type="entry name" value="RNGMNOXGNASE"/>
</dbReference>
<keyword evidence="4" id="KW-0560">Oxidoreductase</keyword>
<dbReference type="AlphaFoldDB" id="A0A2N3MYI9"/>
<dbReference type="PANTHER" id="PTHR13789:SF238">
    <property type="entry name" value="PUTATIVE (AFU_ORTHOLOGUE AFUA_2G01680)-RELATED"/>
    <property type="match status" value="1"/>
</dbReference>
<comment type="similarity">
    <text evidence="1">Belongs to the paxM FAD-dependent monooxygenase family.</text>
</comment>
<dbReference type="Gene3D" id="3.50.50.60">
    <property type="entry name" value="FAD/NAD(P)-binding domain"/>
    <property type="match status" value="1"/>
</dbReference>
<dbReference type="InterPro" id="IPR036188">
    <property type="entry name" value="FAD/NAD-bd_sf"/>
</dbReference>
<evidence type="ECO:0000256" key="1">
    <source>
        <dbReference type="ARBA" id="ARBA00007992"/>
    </source>
</evidence>
<dbReference type="PANTHER" id="PTHR13789">
    <property type="entry name" value="MONOOXYGENASE"/>
    <property type="match status" value="1"/>
</dbReference>
<dbReference type="GO" id="GO:0004497">
    <property type="term" value="F:monooxygenase activity"/>
    <property type="evidence" value="ECO:0007669"/>
    <property type="project" value="UniProtKB-KW"/>
</dbReference>
<sequence>MPGDRTTEDGIHVIVIGAGLAGLAVSISTKLANPRHQVTIFETAKVLQEIGLKPEREPSLRLHKKAGLQITPNATKLLQRWSVADALAPVAIAPRTLTVRRYDGTSILAHEGSMRSVMEDRYGAPFWDVHRVDLQRELVRRCGELGVRIELGRRVVDVNFAAASVALEGGREEKGDAVVCAEGLWSSTRAKFLGRESEPAPTGDLAFRISFETKDLKGPHREEIRALARSEAVNFWIGPGCHAVSYAVRGGDVLNVGLLKPDDLPEGVARVDADPEEMRAMFRGWDPLLMKMLEEVDHVQRWRLLWVDALEEWTTRDGRFFMIGDSCHPMLPYLAQGANSALEDGAVLGYLLGKVGRGVAAVQLPAVAEMYQALRRERGKEIQRESFRQRKDFHLPDGEQQVARDAVFREAFEKGEPGEGFPSRWTCPRVQRFLYGYDAYAEAEALYQKSSSEGERMLFTRGD</sequence>
<name>A0A2N3MYI9_9PEZI</name>
<dbReference type="EMBL" id="NLAX01001623">
    <property type="protein sequence ID" value="PKS05247.1"/>
    <property type="molecule type" value="Genomic_DNA"/>
</dbReference>
<keyword evidence="5" id="KW-0503">Monooxygenase</keyword>
<gene>
    <name evidence="7" type="ORF">jhhlp_008618</name>
</gene>
<dbReference type="VEuPathDB" id="FungiDB:jhhlp_008618"/>
<dbReference type="InterPro" id="IPR002938">
    <property type="entry name" value="FAD-bd"/>
</dbReference>
<dbReference type="InterPro" id="IPR050493">
    <property type="entry name" value="FAD-dep_Monooxygenase_BioMet"/>
</dbReference>
<dbReference type="GO" id="GO:0071949">
    <property type="term" value="F:FAD binding"/>
    <property type="evidence" value="ECO:0007669"/>
    <property type="project" value="InterPro"/>
</dbReference>
<feature type="domain" description="FAD-binding" evidence="6">
    <location>
        <begin position="120"/>
        <end position="384"/>
    </location>
</feature>
<evidence type="ECO:0000256" key="4">
    <source>
        <dbReference type="ARBA" id="ARBA00023002"/>
    </source>
</evidence>
<evidence type="ECO:0000313" key="7">
    <source>
        <dbReference type="EMBL" id="PKS05247.1"/>
    </source>
</evidence>
<dbReference type="OrthoDB" id="420606at2759"/>
<dbReference type="Pfam" id="PF01494">
    <property type="entry name" value="FAD_binding_3"/>
    <property type="match status" value="1"/>
</dbReference>
<dbReference type="Proteomes" id="UP000233524">
    <property type="component" value="Unassembled WGS sequence"/>
</dbReference>
<evidence type="ECO:0000259" key="6">
    <source>
        <dbReference type="Pfam" id="PF01494"/>
    </source>
</evidence>
<keyword evidence="3" id="KW-0274">FAD</keyword>
<keyword evidence="2" id="KW-0285">Flavoprotein</keyword>
<dbReference type="SUPFAM" id="SSF51905">
    <property type="entry name" value="FAD/NAD(P)-binding domain"/>
    <property type="match status" value="1"/>
</dbReference>
<comment type="caution">
    <text evidence="7">The sequence shown here is derived from an EMBL/GenBank/DDBJ whole genome shotgun (WGS) entry which is preliminary data.</text>
</comment>
<protein>
    <recommendedName>
        <fullName evidence="6">FAD-binding domain-containing protein</fullName>
    </recommendedName>
</protein>
<evidence type="ECO:0000256" key="5">
    <source>
        <dbReference type="ARBA" id="ARBA00023033"/>
    </source>
</evidence>
<evidence type="ECO:0000256" key="3">
    <source>
        <dbReference type="ARBA" id="ARBA00022827"/>
    </source>
</evidence>
<dbReference type="STRING" id="41688.A0A2N3MYI9"/>
<proteinExistence type="inferred from homology"/>
<evidence type="ECO:0000256" key="2">
    <source>
        <dbReference type="ARBA" id="ARBA00022630"/>
    </source>
</evidence>
<dbReference type="SUPFAM" id="SSF54373">
    <property type="entry name" value="FAD-linked reductases, C-terminal domain"/>
    <property type="match status" value="1"/>
</dbReference>